<accession>A0A6M6JMU7</accession>
<organism evidence="2 3">
    <name type="scientific">Pseudonocardia broussonetiae</name>
    <dbReference type="NCBI Taxonomy" id="2736640"/>
    <lineage>
        <taxon>Bacteria</taxon>
        <taxon>Bacillati</taxon>
        <taxon>Actinomycetota</taxon>
        <taxon>Actinomycetes</taxon>
        <taxon>Pseudonocardiales</taxon>
        <taxon>Pseudonocardiaceae</taxon>
        <taxon>Pseudonocardia</taxon>
    </lineage>
</organism>
<evidence type="ECO:0000313" key="2">
    <source>
        <dbReference type="EMBL" id="QJY47942.1"/>
    </source>
</evidence>
<protein>
    <submittedName>
        <fullName evidence="2">Uncharacterized protein</fullName>
    </submittedName>
</protein>
<sequence>MNGPTARIDGLLPPGGSQPAPVHVNADEVWSVGRRDNRFLRDHPDRARWHLGVPDASADLSVNHLELRVGSVGLAVSGRRGAGVLVDGSVRPGPVVLTAGTCVVSPSVSGTGVGFRVTVLAGETFAARDDALAASGTTIALRMTLEPGTGLHRVATALAWPVMPTRRRAHVLGWSGRDVAGRMAQLGWSLGDPGTEITVLGKMLLTLADKVANCRLADGRRADIVFPHWPPWIDEAGSETRDQRAERRNQCVADVLWRAGAVDVDVIDC</sequence>
<dbReference type="Proteomes" id="UP000505377">
    <property type="component" value="Chromosome"/>
</dbReference>
<name>A0A6M6JMU7_9PSEU</name>
<gene>
    <name evidence="2" type="ORF">HOP40_20840</name>
</gene>
<dbReference type="EMBL" id="CP053564">
    <property type="protein sequence ID" value="QJY47942.1"/>
    <property type="molecule type" value="Genomic_DNA"/>
</dbReference>
<evidence type="ECO:0000256" key="1">
    <source>
        <dbReference type="SAM" id="MobiDB-lite"/>
    </source>
</evidence>
<reference evidence="2 3" key="1">
    <citation type="submission" date="2020-05" db="EMBL/GenBank/DDBJ databases">
        <authorList>
            <person name="Mo P."/>
        </authorList>
    </citation>
    <scope>NUCLEOTIDE SEQUENCE [LARGE SCALE GENOMIC DNA]</scope>
    <source>
        <strain evidence="2 3">Gen01</strain>
    </source>
</reference>
<feature type="region of interest" description="Disordered" evidence="1">
    <location>
        <begin position="1"/>
        <end position="22"/>
    </location>
</feature>
<keyword evidence="3" id="KW-1185">Reference proteome</keyword>
<dbReference type="AlphaFoldDB" id="A0A6M6JMU7"/>
<proteinExistence type="predicted"/>
<dbReference type="RefSeq" id="WP_172161107.1">
    <property type="nucleotide sequence ID" value="NZ_CP053564.1"/>
</dbReference>
<dbReference type="KEGG" id="pbro:HOP40_20840"/>
<evidence type="ECO:0000313" key="3">
    <source>
        <dbReference type="Proteomes" id="UP000505377"/>
    </source>
</evidence>